<dbReference type="GO" id="GO:0016787">
    <property type="term" value="F:hydrolase activity"/>
    <property type="evidence" value="ECO:0007669"/>
    <property type="project" value="UniProtKB-KW"/>
</dbReference>
<gene>
    <name evidence="4" type="ORF">EAH89_22735</name>
</gene>
<keyword evidence="5" id="KW-1185">Reference proteome</keyword>
<dbReference type="AlphaFoldDB" id="A0A502FGP7"/>
<name>A0A502FGP7_9PROT</name>
<evidence type="ECO:0000313" key="4">
    <source>
        <dbReference type="EMBL" id="TPG48402.1"/>
    </source>
</evidence>
<keyword evidence="2" id="KW-0378">Hydrolase</keyword>
<evidence type="ECO:0000313" key="5">
    <source>
        <dbReference type="Proteomes" id="UP000317078"/>
    </source>
</evidence>
<dbReference type="Pfam" id="PF02230">
    <property type="entry name" value="Abhydrolase_2"/>
    <property type="match status" value="1"/>
</dbReference>
<dbReference type="PANTHER" id="PTHR10655:SF17">
    <property type="entry name" value="LYSOPHOSPHOLIPASE-LIKE PROTEIN 1"/>
    <property type="match status" value="1"/>
</dbReference>
<dbReference type="PANTHER" id="PTHR10655">
    <property type="entry name" value="LYSOPHOSPHOLIPASE-RELATED"/>
    <property type="match status" value="1"/>
</dbReference>
<evidence type="ECO:0000259" key="3">
    <source>
        <dbReference type="Pfam" id="PF02230"/>
    </source>
</evidence>
<dbReference type="RefSeq" id="WP_140886015.1">
    <property type="nucleotide sequence ID" value="NZ_RCZP01000032.1"/>
</dbReference>
<feature type="domain" description="Phospholipase/carboxylesterase/thioesterase" evidence="3">
    <location>
        <begin position="19"/>
        <end position="216"/>
    </location>
</feature>
<dbReference type="InterPro" id="IPR003140">
    <property type="entry name" value="PLipase/COase/thioEstase"/>
</dbReference>
<protein>
    <submittedName>
        <fullName evidence="4">Phospholipase</fullName>
    </submittedName>
</protein>
<dbReference type="OrthoDB" id="9801763at2"/>
<evidence type="ECO:0000256" key="2">
    <source>
        <dbReference type="ARBA" id="ARBA00022801"/>
    </source>
</evidence>
<sequence length="226" mass="23416">MPDPIGPALDGPRWGPASKGAARQVVFLLHGLGADGNDLIDLAPQWSRAVPEALFIAPHAPTPYEGAPFGRQWFALTDRDPARMEAGVRAAFPAVDAMIARECAAAGLPETHAMLMGFSQGAMTALFCGLRRATPPAAILAYSGILLAPATLGAEIRGRPPVLLVHGEVDEVVPVAGSRMAERELRDAGVPVEAVYSPRLGHGIDDAGLAAGALFLQRAAAGLPPA</sequence>
<comment type="caution">
    <text evidence="4">The sequence shown here is derived from an EMBL/GenBank/DDBJ whole genome shotgun (WGS) entry which is preliminary data.</text>
</comment>
<accession>A0A502FGP7</accession>
<reference evidence="4 5" key="1">
    <citation type="journal article" date="2019" name="Environ. Microbiol.">
        <title>Species interactions and distinct microbial communities in high Arctic permafrost affected cryosols are associated with the CH4 and CO2 gas fluxes.</title>
        <authorList>
            <person name="Altshuler I."/>
            <person name="Hamel J."/>
            <person name="Turney S."/>
            <person name="Magnuson E."/>
            <person name="Levesque R."/>
            <person name="Greer C."/>
            <person name="Whyte L.G."/>
        </authorList>
    </citation>
    <scope>NUCLEOTIDE SEQUENCE [LARGE SCALE GENOMIC DNA]</scope>
    <source>
        <strain evidence="4 5">S9.3B</strain>
    </source>
</reference>
<dbReference type="InterPro" id="IPR050565">
    <property type="entry name" value="LYPA1-2/EST-like"/>
</dbReference>
<proteinExistence type="inferred from homology"/>
<evidence type="ECO:0000256" key="1">
    <source>
        <dbReference type="ARBA" id="ARBA00006499"/>
    </source>
</evidence>
<dbReference type="Gene3D" id="3.40.50.1820">
    <property type="entry name" value="alpha/beta hydrolase"/>
    <property type="match status" value="1"/>
</dbReference>
<organism evidence="4 5">
    <name type="scientific">Muricoccus nepalensis</name>
    <dbReference type="NCBI Taxonomy" id="1854500"/>
    <lineage>
        <taxon>Bacteria</taxon>
        <taxon>Pseudomonadati</taxon>
        <taxon>Pseudomonadota</taxon>
        <taxon>Alphaproteobacteria</taxon>
        <taxon>Acetobacterales</taxon>
        <taxon>Roseomonadaceae</taxon>
        <taxon>Muricoccus</taxon>
    </lineage>
</organism>
<dbReference type="InterPro" id="IPR029058">
    <property type="entry name" value="AB_hydrolase_fold"/>
</dbReference>
<dbReference type="EMBL" id="RCZP01000032">
    <property type="protein sequence ID" value="TPG48402.1"/>
    <property type="molecule type" value="Genomic_DNA"/>
</dbReference>
<dbReference type="Proteomes" id="UP000317078">
    <property type="component" value="Unassembled WGS sequence"/>
</dbReference>
<comment type="similarity">
    <text evidence="1">Belongs to the AB hydrolase superfamily. AB hydrolase 2 family.</text>
</comment>
<dbReference type="SUPFAM" id="SSF53474">
    <property type="entry name" value="alpha/beta-Hydrolases"/>
    <property type="match status" value="1"/>
</dbReference>